<dbReference type="InterPro" id="IPR029058">
    <property type="entry name" value="AB_hydrolase_fold"/>
</dbReference>
<accession>A0ABW4MIY1</accession>
<dbReference type="EMBL" id="JBHUEL010000010">
    <property type="protein sequence ID" value="MFD1767497.1"/>
    <property type="molecule type" value="Genomic_DNA"/>
</dbReference>
<evidence type="ECO:0000313" key="3">
    <source>
        <dbReference type="EMBL" id="MFD1767497.1"/>
    </source>
</evidence>
<dbReference type="Pfam" id="PF07859">
    <property type="entry name" value="Abhydrolase_3"/>
    <property type="match status" value="1"/>
</dbReference>
<keyword evidence="4" id="KW-1185">Reference proteome</keyword>
<evidence type="ECO:0000259" key="2">
    <source>
        <dbReference type="Pfam" id="PF07859"/>
    </source>
</evidence>
<sequence length="296" mass="32974">MPSLTARLIASLFRMTGSLRKRYSDGPDFLNNIEQSRTEQQYPGAKLRKRVDIRESEFQGRKIIRFAPKNGKATGQLLYWHGGGYVYPAVDIHWQFLAHMADKHGIVTTAPLYPLAPEASAKDAVAWAMNFYREFTPDRAGPFIMGGDSAGGGLCAAVVQQARDEGRILPKALILICPWLDISVSHPDQPAIEPRDCVLTINGARAAGRLYARDLPLDDPRVSPLFGNWDGLPPILSFGGGDDILLPDARRLKEKLPAIEYIEEAVMMHDWPIFFLRESRTAQARMANFIAAHYGD</sequence>
<name>A0ABW4MIY1_9SPHN</name>
<reference evidence="4" key="1">
    <citation type="journal article" date="2019" name="Int. J. Syst. Evol. Microbiol.">
        <title>The Global Catalogue of Microorganisms (GCM) 10K type strain sequencing project: providing services to taxonomists for standard genome sequencing and annotation.</title>
        <authorList>
            <consortium name="The Broad Institute Genomics Platform"/>
            <consortium name="The Broad Institute Genome Sequencing Center for Infectious Disease"/>
            <person name="Wu L."/>
            <person name="Ma J."/>
        </authorList>
    </citation>
    <scope>NUCLEOTIDE SEQUENCE [LARGE SCALE GENOMIC DNA]</scope>
    <source>
        <strain evidence="4">CGMCC 1.12449</strain>
    </source>
</reference>
<dbReference type="InterPro" id="IPR013094">
    <property type="entry name" value="AB_hydrolase_3"/>
</dbReference>
<gene>
    <name evidence="3" type="ORF">ACFSAG_11675</name>
</gene>
<dbReference type="Proteomes" id="UP001597215">
    <property type="component" value="Unassembled WGS sequence"/>
</dbReference>
<dbReference type="PANTHER" id="PTHR48081:SF8">
    <property type="entry name" value="ALPHA_BETA HYDROLASE FOLD-3 DOMAIN-CONTAINING PROTEIN-RELATED"/>
    <property type="match status" value="1"/>
</dbReference>
<feature type="domain" description="Alpha/beta hydrolase fold-3" evidence="2">
    <location>
        <begin position="77"/>
        <end position="264"/>
    </location>
</feature>
<dbReference type="InterPro" id="IPR050300">
    <property type="entry name" value="GDXG_lipolytic_enzyme"/>
</dbReference>
<dbReference type="GO" id="GO:0016787">
    <property type="term" value="F:hydrolase activity"/>
    <property type="evidence" value="ECO:0007669"/>
    <property type="project" value="UniProtKB-KW"/>
</dbReference>
<protein>
    <submittedName>
        <fullName evidence="3">Alpha/beta hydrolase fold domain-containing protein</fullName>
    </submittedName>
</protein>
<organism evidence="3 4">
    <name type="scientific">Sphingorhabdus buctiana</name>
    <dbReference type="NCBI Taxonomy" id="1508805"/>
    <lineage>
        <taxon>Bacteria</taxon>
        <taxon>Pseudomonadati</taxon>
        <taxon>Pseudomonadota</taxon>
        <taxon>Alphaproteobacteria</taxon>
        <taxon>Sphingomonadales</taxon>
        <taxon>Sphingomonadaceae</taxon>
        <taxon>Sphingorhabdus</taxon>
    </lineage>
</organism>
<dbReference type="SUPFAM" id="SSF53474">
    <property type="entry name" value="alpha/beta-Hydrolases"/>
    <property type="match status" value="1"/>
</dbReference>
<evidence type="ECO:0000313" key="4">
    <source>
        <dbReference type="Proteomes" id="UP001597215"/>
    </source>
</evidence>
<dbReference type="PANTHER" id="PTHR48081">
    <property type="entry name" value="AB HYDROLASE SUPERFAMILY PROTEIN C4A8.06C"/>
    <property type="match status" value="1"/>
</dbReference>
<proteinExistence type="predicted"/>
<comment type="caution">
    <text evidence="3">The sequence shown here is derived from an EMBL/GenBank/DDBJ whole genome shotgun (WGS) entry which is preliminary data.</text>
</comment>
<keyword evidence="1 3" id="KW-0378">Hydrolase</keyword>
<dbReference type="Gene3D" id="3.40.50.1820">
    <property type="entry name" value="alpha/beta hydrolase"/>
    <property type="match status" value="1"/>
</dbReference>
<dbReference type="RefSeq" id="WP_381514969.1">
    <property type="nucleotide sequence ID" value="NZ_JBHUEL010000010.1"/>
</dbReference>
<evidence type="ECO:0000256" key="1">
    <source>
        <dbReference type="ARBA" id="ARBA00022801"/>
    </source>
</evidence>